<sequence>MAQIRPSYQCWSPRNGPDQTKLPVLEPQEWHKSDQVTSAGNSQEWPRSDQVTSAGTPGMAQIRPSYQCWSPRNGTDQTKLPVLGIPRNGTDQTKLPVLGIPRNGTDQTKLPVLGIPRNGTDQTKLPVLEPQEWHRQIRPSYHFMNDTELDNRGLSWTGP</sequence>
<name>A0A8K1G2S0_9PASS</name>
<accession>A0A8K1G2S0</accession>
<dbReference type="Proteomes" id="UP000796761">
    <property type="component" value="Unassembled WGS sequence"/>
</dbReference>
<evidence type="ECO:0000313" key="2">
    <source>
        <dbReference type="EMBL" id="TRZ10754.1"/>
    </source>
</evidence>
<proteinExistence type="predicted"/>
<protein>
    <submittedName>
        <fullName evidence="2">Uncharacterized protein</fullName>
    </submittedName>
</protein>
<feature type="region of interest" description="Disordered" evidence="1">
    <location>
        <begin position="1"/>
        <end position="125"/>
    </location>
</feature>
<evidence type="ECO:0000256" key="1">
    <source>
        <dbReference type="SAM" id="MobiDB-lite"/>
    </source>
</evidence>
<feature type="compositionally biased region" description="Polar residues" evidence="1">
    <location>
        <begin position="67"/>
        <end position="78"/>
    </location>
</feature>
<organism evidence="2 3">
    <name type="scientific">Zosterops borbonicus</name>
    <dbReference type="NCBI Taxonomy" id="364589"/>
    <lineage>
        <taxon>Eukaryota</taxon>
        <taxon>Metazoa</taxon>
        <taxon>Chordata</taxon>
        <taxon>Craniata</taxon>
        <taxon>Vertebrata</taxon>
        <taxon>Euteleostomi</taxon>
        <taxon>Archelosauria</taxon>
        <taxon>Archosauria</taxon>
        <taxon>Dinosauria</taxon>
        <taxon>Saurischia</taxon>
        <taxon>Theropoda</taxon>
        <taxon>Coelurosauria</taxon>
        <taxon>Aves</taxon>
        <taxon>Neognathae</taxon>
        <taxon>Neoaves</taxon>
        <taxon>Telluraves</taxon>
        <taxon>Australaves</taxon>
        <taxon>Passeriformes</taxon>
        <taxon>Sylvioidea</taxon>
        <taxon>Zosteropidae</taxon>
        <taxon>Zosterops</taxon>
    </lineage>
</organism>
<keyword evidence="3" id="KW-1185">Reference proteome</keyword>
<reference evidence="2" key="1">
    <citation type="submission" date="2019-04" db="EMBL/GenBank/DDBJ databases">
        <title>Genome assembly of Zosterops borbonicus 15179.</title>
        <authorList>
            <person name="Leroy T."/>
            <person name="Anselmetti Y."/>
            <person name="Tilak M.-K."/>
            <person name="Nabholz B."/>
        </authorList>
    </citation>
    <scope>NUCLEOTIDE SEQUENCE</scope>
    <source>
        <strain evidence="2">HGM_15179</strain>
        <tissue evidence="2">Muscle</tissue>
    </source>
</reference>
<feature type="compositionally biased region" description="Polar residues" evidence="1">
    <location>
        <begin position="35"/>
        <end position="55"/>
    </location>
</feature>
<dbReference type="EMBL" id="SWJQ01000811">
    <property type="protein sequence ID" value="TRZ10754.1"/>
    <property type="molecule type" value="Genomic_DNA"/>
</dbReference>
<gene>
    <name evidence="2" type="ORF">HGM15179_016348</name>
</gene>
<dbReference type="AlphaFoldDB" id="A0A8K1G2S0"/>
<comment type="caution">
    <text evidence="2">The sequence shown here is derived from an EMBL/GenBank/DDBJ whole genome shotgun (WGS) entry which is preliminary data.</text>
</comment>
<evidence type="ECO:0000313" key="3">
    <source>
        <dbReference type="Proteomes" id="UP000796761"/>
    </source>
</evidence>